<feature type="domain" description="Helicase ATP-binding" evidence="6">
    <location>
        <begin position="116"/>
        <end position="288"/>
    </location>
</feature>
<dbReference type="InterPro" id="IPR024975">
    <property type="entry name" value="NOV_C"/>
</dbReference>
<dbReference type="GO" id="GO:0004386">
    <property type="term" value="F:helicase activity"/>
    <property type="evidence" value="ECO:0007669"/>
    <property type="project" value="UniProtKB-KW"/>
</dbReference>
<keyword evidence="5" id="KW-0175">Coiled coil</keyword>
<feature type="coiled-coil region" evidence="5">
    <location>
        <begin position="388"/>
        <end position="478"/>
    </location>
</feature>
<feature type="coiled-coil region" evidence="5">
    <location>
        <begin position="926"/>
        <end position="1004"/>
    </location>
</feature>
<dbReference type="SMART" id="SM00487">
    <property type="entry name" value="DEXDc"/>
    <property type="match status" value="1"/>
</dbReference>
<feature type="domain" description="Helicase C-terminal" evidence="7">
    <location>
        <begin position="483"/>
        <end position="646"/>
    </location>
</feature>
<dbReference type="GO" id="GO:0005524">
    <property type="term" value="F:ATP binding"/>
    <property type="evidence" value="ECO:0007669"/>
    <property type="project" value="UniProtKB-KW"/>
</dbReference>
<dbReference type="InterPro" id="IPR014001">
    <property type="entry name" value="Helicase_ATP-bd"/>
</dbReference>
<name>A0A455T199_9CHLR</name>
<dbReference type="GO" id="GO:0016787">
    <property type="term" value="F:hydrolase activity"/>
    <property type="evidence" value="ECO:0007669"/>
    <property type="project" value="UniProtKB-KW"/>
</dbReference>
<dbReference type="PANTHER" id="PTHR45766">
    <property type="entry name" value="DNA ANNEALING HELICASE AND ENDONUCLEASE ZRANB3 FAMILY MEMBER"/>
    <property type="match status" value="1"/>
</dbReference>
<dbReference type="InterPro" id="IPR000330">
    <property type="entry name" value="SNF2_N"/>
</dbReference>
<dbReference type="PROSITE" id="PS51192">
    <property type="entry name" value="HELICASE_ATP_BIND_1"/>
    <property type="match status" value="1"/>
</dbReference>
<dbReference type="EMBL" id="AP019377">
    <property type="protein sequence ID" value="BBH92992.1"/>
    <property type="molecule type" value="Genomic_DNA"/>
</dbReference>
<dbReference type="InterPro" id="IPR027417">
    <property type="entry name" value="P-loop_NTPase"/>
</dbReference>
<keyword evidence="1" id="KW-0547">Nucleotide-binding</keyword>
<dbReference type="InterPro" id="IPR001650">
    <property type="entry name" value="Helicase_C-like"/>
</dbReference>
<dbReference type="SMART" id="SM00490">
    <property type="entry name" value="HELICc"/>
    <property type="match status" value="1"/>
</dbReference>
<dbReference type="AlphaFoldDB" id="A0A455T199"/>
<evidence type="ECO:0000259" key="6">
    <source>
        <dbReference type="PROSITE" id="PS51192"/>
    </source>
</evidence>
<dbReference type="Gene3D" id="3.40.50.300">
    <property type="entry name" value="P-loop containing nucleotide triphosphate hydrolases"/>
    <property type="match status" value="1"/>
</dbReference>
<dbReference type="Pfam" id="PF13020">
    <property type="entry name" value="NOV_C"/>
    <property type="match status" value="1"/>
</dbReference>
<protein>
    <submittedName>
        <fullName evidence="8">RNA helicase</fullName>
    </submittedName>
</protein>
<dbReference type="InterPro" id="IPR057342">
    <property type="entry name" value="DEXDc_RapA"/>
</dbReference>
<organism evidence="8">
    <name type="scientific">Thermogemmatispora argillosa</name>
    <dbReference type="NCBI Taxonomy" id="2045280"/>
    <lineage>
        <taxon>Bacteria</taxon>
        <taxon>Bacillati</taxon>
        <taxon>Chloroflexota</taxon>
        <taxon>Ktedonobacteria</taxon>
        <taxon>Thermogemmatisporales</taxon>
        <taxon>Thermogemmatisporaceae</taxon>
        <taxon>Thermogemmatispora</taxon>
    </lineage>
</organism>
<evidence type="ECO:0000256" key="2">
    <source>
        <dbReference type="ARBA" id="ARBA00022801"/>
    </source>
</evidence>
<dbReference type="Pfam" id="PF00176">
    <property type="entry name" value="SNF2-rel_dom"/>
    <property type="match status" value="1"/>
</dbReference>
<dbReference type="CDD" id="cd18793">
    <property type="entry name" value="SF2_C_SNF"/>
    <property type="match status" value="1"/>
</dbReference>
<dbReference type="CDD" id="cd18011">
    <property type="entry name" value="DEXDc_RapA"/>
    <property type="match status" value="1"/>
</dbReference>
<accession>A0A455T199</accession>
<dbReference type="Gene3D" id="3.40.50.10810">
    <property type="entry name" value="Tandem AAA-ATPase domain"/>
    <property type="match status" value="1"/>
</dbReference>
<keyword evidence="2" id="KW-0378">Hydrolase</keyword>
<dbReference type="Pfam" id="PF00271">
    <property type="entry name" value="Helicase_C"/>
    <property type="match status" value="1"/>
</dbReference>
<dbReference type="PANTHER" id="PTHR45766:SF6">
    <property type="entry name" value="SWI_SNF-RELATED MATRIX-ASSOCIATED ACTIN-DEPENDENT REGULATOR OF CHROMATIN SUBFAMILY A-LIKE PROTEIN 1"/>
    <property type="match status" value="1"/>
</dbReference>
<evidence type="ECO:0000259" key="7">
    <source>
        <dbReference type="PROSITE" id="PS51194"/>
    </source>
</evidence>
<keyword evidence="4" id="KW-0067">ATP-binding</keyword>
<dbReference type="InterPro" id="IPR038718">
    <property type="entry name" value="SNF2-like_sf"/>
</dbReference>
<reference evidence="8" key="1">
    <citation type="submission" date="2018-12" db="EMBL/GenBank/DDBJ databases">
        <title>Novel natural products biosynthetic potential of the class Ktedonobacteria.</title>
        <authorList>
            <person name="Zheng Y."/>
            <person name="Saitou A."/>
            <person name="Wang C.M."/>
            <person name="Toyoda A."/>
            <person name="Minakuchi Y."/>
            <person name="Sekiguchi Y."/>
            <person name="Ueda K."/>
            <person name="Takano H."/>
            <person name="Sakai Y."/>
            <person name="Yokota A."/>
            <person name="Yabe S."/>
        </authorList>
    </citation>
    <scope>NUCLEOTIDE SEQUENCE</scope>
    <source>
        <strain evidence="8">A3-2</strain>
    </source>
</reference>
<evidence type="ECO:0000256" key="3">
    <source>
        <dbReference type="ARBA" id="ARBA00022806"/>
    </source>
</evidence>
<keyword evidence="3 8" id="KW-0347">Helicase</keyword>
<evidence type="ECO:0000256" key="5">
    <source>
        <dbReference type="SAM" id="Coils"/>
    </source>
</evidence>
<dbReference type="InterPro" id="IPR049730">
    <property type="entry name" value="SNF2/RAD54-like_C"/>
</dbReference>
<evidence type="ECO:0000313" key="8">
    <source>
        <dbReference type="EMBL" id="BBH92992.1"/>
    </source>
</evidence>
<dbReference type="PROSITE" id="PS51194">
    <property type="entry name" value="HELICASE_CTER"/>
    <property type="match status" value="1"/>
</dbReference>
<proteinExistence type="predicted"/>
<sequence>MASVEELRPNVRVRGLRPNEVVTLVSAQQHGSDSVEVVYRDGAGRLGSELVFGDRLVQLTIVPPAELWSFQADGERFRLVSEAYRIRQAYLFDPLLAIHTSLIEPLPHQITAVYETLLPRQPLRYVLADDPGAGKTIMTGLLIKELQLRGALHRCLVVAPGNLVEQWQDELRSKFQLPFEILTNDRVAASPSGNPFLEMPLLIARLDKLARDEELKRLLEGTSWDLVVFDEAHKLSATFVGDEAKYTKRYRLGELLGARTSHLLLLTATPHNGKDEDFQLFLRLLDPDRFAGRLRGGVKPAAVGDLMRHLLKEQLYTFEGKPLFPERYASTLAYQLSPLEQELYQQVTEYVRLEFNRADKLQGGRRGTVGFALTILQRRLASSPEAIYRSLQRRRRHLQERLAELRQKQQVTVETVPMLELNDEELEELEEDAPEAERERVEEHVVDLATAAQTMAELEQEIRRLEELEQLAERVRRSGTDRKWEQLSKLLQDERAMFDERGQRQKLVIFTEHRDTLLYLEQRIRALLGRSEAVVTIHGDMDRLQRKEAQERFTHDPLVQILVATDAAGEGINLQRAHLMVNYDLPWNPNRLEQRFGRIHRIGQQYPCYLWNLVALNTREGDVYYHLLEKLDRERKALGGQVFDVLGRLQFDNLSLRDLIVQAIRYGDQPEVRARLERTVERALDRSHLQRLLEERALTHEVWDVVRVRQVREEMERAQARRLQPHFVATFFLEAFKRFGGRFYPREPGRYELTYVPQRIRERRPAGRRQALSSRYERVTFEKALIAVPGKPPAELLCPGHPLLEAVIDLVLAEDQELLQQGAMLLDRQDAGREPRLLFYLELTIQDGRIDASGERHVVARQLLFVECDARGEMRPAGYAPFLNYDVLQEDQKRVLADVLAAPWLQADLEEQALSYAIREVVPRYLEEVQRQREEQVERVRRAVRERLTQEIIYWDQRAAALQEEERQGKVNARLNAEQARQRSQDYEERLRQRERELELERTLVALPPRVLGAALVVPQGLLLERLQAEMQVSAPTVLSAEGEEVELQAVDLERNPAVERLAMAAVMEVERALGFEPRDVSQEKRGYDIESRVAATGALRFVEVKGRTRGAATVFVTRNEIMTALNQPERFVLAVVLVEGEQCEVWYVRRPFEQPPDRLACGVSYKMAELLAKGERVR</sequence>
<evidence type="ECO:0000256" key="4">
    <source>
        <dbReference type="ARBA" id="ARBA00022840"/>
    </source>
</evidence>
<dbReference type="SUPFAM" id="SSF52540">
    <property type="entry name" value="P-loop containing nucleoside triphosphate hydrolases"/>
    <property type="match status" value="2"/>
</dbReference>
<gene>
    <name evidence="8" type="ORF">KTA_11910</name>
</gene>
<evidence type="ECO:0000256" key="1">
    <source>
        <dbReference type="ARBA" id="ARBA00022741"/>
    </source>
</evidence>